<dbReference type="Proteomes" id="UP000268823">
    <property type="component" value="Unassembled WGS sequence"/>
</dbReference>
<keyword evidence="2" id="KW-0472">Membrane</keyword>
<dbReference type="VEuPathDB" id="FungiDB:BTJ68_07549"/>
<dbReference type="GO" id="GO:0005634">
    <property type="term" value="C:nucleus"/>
    <property type="evidence" value="ECO:0007669"/>
    <property type="project" value="TreeGrafter"/>
</dbReference>
<evidence type="ECO:0000313" key="5">
    <source>
        <dbReference type="Proteomes" id="UP000268823"/>
    </source>
</evidence>
<organism evidence="4 5">
    <name type="scientific">Hortaea werneckii</name>
    <name type="common">Black yeast</name>
    <name type="synonym">Cladosporium werneckii</name>
    <dbReference type="NCBI Taxonomy" id="91943"/>
    <lineage>
        <taxon>Eukaryota</taxon>
        <taxon>Fungi</taxon>
        <taxon>Dikarya</taxon>
        <taxon>Ascomycota</taxon>
        <taxon>Pezizomycotina</taxon>
        <taxon>Dothideomycetes</taxon>
        <taxon>Dothideomycetidae</taxon>
        <taxon>Mycosphaerellales</taxon>
        <taxon>Teratosphaeriaceae</taxon>
        <taxon>Hortaea</taxon>
    </lineage>
</organism>
<dbReference type="AlphaFoldDB" id="A0A3M7FQK0"/>
<gene>
    <name evidence="4" type="ORF">D0861_03269</name>
</gene>
<keyword evidence="2" id="KW-0812">Transmembrane</keyword>
<feature type="compositionally biased region" description="Low complexity" evidence="1">
    <location>
        <begin position="979"/>
        <end position="1003"/>
    </location>
</feature>
<feature type="domain" description="Gfd2/YDR514C-like C-terminal" evidence="3">
    <location>
        <begin position="709"/>
        <end position="909"/>
    </location>
</feature>
<dbReference type="PANTHER" id="PTHR28083:SF1">
    <property type="entry name" value="GOOD FOR FULL DBP5 ACTIVITY PROTEIN 2"/>
    <property type="match status" value="1"/>
</dbReference>
<dbReference type="EMBL" id="QWIR01000044">
    <property type="protein sequence ID" value="RMY91105.1"/>
    <property type="molecule type" value="Genomic_DNA"/>
</dbReference>
<evidence type="ECO:0000259" key="3">
    <source>
        <dbReference type="Pfam" id="PF21762"/>
    </source>
</evidence>
<dbReference type="OrthoDB" id="5953249at2759"/>
<feature type="region of interest" description="Disordered" evidence="1">
    <location>
        <begin position="941"/>
        <end position="1014"/>
    </location>
</feature>
<dbReference type="Pfam" id="PF21762">
    <property type="entry name" value="DEDDh_C"/>
    <property type="match status" value="1"/>
</dbReference>
<feature type="region of interest" description="Disordered" evidence="1">
    <location>
        <begin position="636"/>
        <end position="660"/>
    </location>
</feature>
<feature type="transmembrane region" description="Helical" evidence="2">
    <location>
        <begin position="58"/>
        <end position="78"/>
    </location>
</feature>
<feature type="transmembrane region" description="Helical" evidence="2">
    <location>
        <begin position="189"/>
        <end position="215"/>
    </location>
</feature>
<dbReference type="GO" id="GO:0003676">
    <property type="term" value="F:nucleic acid binding"/>
    <property type="evidence" value="ECO:0007669"/>
    <property type="project" value="InterPro"/>
</dbReference>
<dbReference type="Gene3D" id="3.30.420.10">
    <property type="entry name" value="Ribonuclease H-like superfamily/Ribonuclease H"/>
    <property type="match status" value="1"/>
</dbReference>
<evidence type="ECO:0000256" key="2">
    <source>
        <dbReference type="SAM" id="Phobius"/>
    </source>
</evidence>
<keyword evidence="2" id="KW-1133">Transmembrane helix</keyword>
<protein>
    <recommendedName>
        <fullName evidence="3">Gfd2/YDR514C-like C-terminal domain-containing protein</fullName>
    </recommendedName>
</protein>
<accession>A0A3M7FQK0</accession>
<dbReference type="InterPro" id="IPR012337">
    <property type="entry name" value="RNaseH-like_sf"/>
</dbReference>
<dbReference type="VEuPathDB" id="FungiDB:BTJ68_07550"/>
<feature type="compositionally biased region" description="Basic and acidic residues" evidence="1">
    <location>
        <begin position="400"/>
        <end position="413"/>
    </location>
</feature>
<dbReference type="InterPro" id="IPR040151">
    <property type="entry name" value="Gfd2/YDR514C-like"/>
</dbReference>
<feature type="region of interest" description="Disordered" evidence="1">
    <location>
        <begin position="391"/>
        <end position="413"/>
    </location>
</feature>
<feature type="compositionally biased region" description="Basic and acidic residues" evidence="1">
    <location>
        <begin position="966"/>
        <end position="975"/>
    </location>
</feature>
<feature type="transmembrane region" description="Helical" evidence="2">
    <location>
        <begin position="235"/>
        <end position="256"/>
    </location>
</feature>
<comment type="caution">
    <text evidence="4">The sequence shown here is derived from an EMBL/GenBank/DDBJ whole genome shotgun (WGS) entry which is preliminary data.</text>
</comment>
<dbReference type="InterPro" id="IPR036397">
    <property type="entry name" value="RNaseH_sf"/>
</dbReference>
<reference evidence="4 5" key="1">
    <citation type="journal article" date="2018" name="BMC Genomics">
        <title>Genomic evidence for intraspecific hybridization in a clonal and extremely halotolerant yeast.</title>
        <authorList>
            <person name="Gostincar C."/>
            <person name="Stajich J.E."/>
            <person name="Zupancic J."/>
            <person name="Zalar P."/>
            <person name="Gunde-Cimerman N."/>
        </authorList>
    </citation>
    <scope>NUCLEOTIDE SEQUENCE [LARGE SCALE GENOMIC DNA]</scope>
    <source>
        <strain evidence="4 5">EXF-2788</strain>
    </source>
</reference>
<dbReference type="SUPFAM" id="SSF53098">
    <property type="entry name" value="Ribonuclease H-like"/>
    <property type="match status" value="1"/>
</dbReference>
<name>A0A3M7FQK0_HORWE</name>
<sequence length="1014" mass="111425">MASHVPFLAVRPDDQFSADIKTRDFAAPVNDIATSSGSTTTMENAPVRATSASRIPAPLRYALICVLSLGLNTVAYTLTAEWAGVELAAVSRDSTEDWRVWLPVARKLVELTFAGWSGYDWKDLAGLACLSNLPFYFLLHTFYEIHLSACLTAFAIDVSSIAIPFVLFRPVSHAHKSGKTANQLVAHDPYVFGMMAIFGSAIYAVTVYSSLYTWLPVYMITRFDEVRSLQGAHDASVWMLLAILLPIGWATTQFLFTPAVGQRDNPGLTDPDLHPEFAEEFNAETATLGVTIAYNLGFGKQGFSKRAEVVAKRTAVLIGCSVINTVYRTVMSVAGTDVAGAAGWASVWGVAGMLTAVAYVTDANKTLSHIMPLLPPLERFLNLVGGEQNLPPISSTPSATKEEPASGPDDLEKLPSVEEVIAECERENAAYRPQNLALFPSSTQPQANSLQQVTQAGLNVPVPEMQDLTSSDLLLDPRAGEPAPQGISFTPFLAVTKFCYKFVPHAYQQPLATAFFDANKIWRREWDLYYVWSAHYPTAKAVTFVPESQLQTLLDEINKAFPKANVKLTHSLREEGLSISFDALPQDLRPRWLGHSRSRDQHDSWVAALKSPESVSTANMAQRDLEKFREYMEKAQEASKAKSKAKKKAQSQASYHRKQEAGKQVLRAQRYLGLATKSEEDLIEGMSHLSLAAIDPTRPPCHPFEQDAIVIAIDCEAYERQPKLITEVGVATLDTRDLHGKAPGDAGLEWHQLIRARHFRVKENKHLVNHEFCEGNPDKFDFGTTELVGKDRISSFLASCFHPPYSKLTDEKSTSTTIGKATDDEERRNIILLGHDISQDINYLHTLGFSVLNRGNLLEVLDSATMYQAYRHETNPASLGSICYHFDLSAWHPHNAGNDAVHTVWAFLAIAVQDAAQRGDKATEEKITQEAAQRKEKLIQDAGEKADDEAQGWTVQGDVDGGEAVKPSEKYEQKKGKNGRPVFGPVRPPSSSSSNPADSASGGLFTMGGAPLDV</sequence>
<feature type="transmembrane region" description="Helical" evidence="2">
    <location>
        <begin position="145"/>
        <end position="168"/>
    </location>
</feature>
<dbReference type="InterPro" id="IPR048519">
    <property type="entry name" value="Gfd2/YDR514C-like_C"/>
</dbReference>
<evidence type="ECO:0000313" key="4">
    <source>
        <dbReference type="EMBL" id="RMY91105.1"/>
    </source>
</evidence>
<evidence type="ECO:0000256" key="1">
    <source>
        <dbReference type="SAM" id="MobiDB-lite"/>
    </source>
</evidence>
<proteinExistence type="predicted"/>
<dbReference type="PANTHER" id="PTHR28083">
    <property type="entry name" value="GOOD FOR FULL DBP5 ACTIVITY PROTEIN 2"/>
    <property type="match status" value="1"/>
</dbReference>